<dbReference type="Proteomes" id="UP000178977">
    <property type="component" value="Unassembled WGS sequence"/>
</dbReference>
<sequence length="141" mass="15542">MAEPGAEQGILQREIAELESLLREKRAAVGAENAPENEREEFREAFHEKYGESFAPAPPSDTPTPPPPLPQDIAGHHAAVVAAPEDKKKLETLIGIALTKGVRAAAEVARRASPWLMDELHDTLQDQYYDRLIQAKQLKAL</sequence>
<comment type="caution">
    <text evidence="2">The sequence shown here is derived from an EMBL/GenBank/DDBJ whole genome shotgun (WGS) entry which is preliminary data.</text>
</comment>
<dbReference type="AlphaFoldDB" id="A0A1G2LEP5"/>
<proteinExistence type="predicted"/>
<feature type="compositionally biased region" description="Pro residues" evidence="1">
    <location>
        <begin position="56"/>
        <end position="70"/>
    </location>
</feature>
<reference evidence="2 3" key="1">
    <citation type="journal article" date="2016" name="Nat. Commun.">
        <title>Thousands of microbial genomes shed light on interconnected biogeochemical processes in an aquifer system.</title>
        <authorList>
            <person name="Anantharaman K."/>
            <person name="Brown C.T."/>
            <person name="Hug L.A."/>
            <person name="Sharon I."/>
            <person name="Castelle C.J."/>
            <person name="Probst A.J."/>
            <person name="Thomas B.C."/>
            <person name="Singh A."/>
            <person name="Wilkins M.J."/>
            <person name="Karaoz U."/>
            <person name="Brodie E.L."/>
            <person name="Williams K.H."/>
            <person name="Hubbard S.S."/>
            <person name="Banfield J.F."/>
        </authorList>
    </citation>
    <scope>NUCLEOTIDE SEQUENCE [LARGE SCALE GENOMIC DNA]</scope>
</reference>
<dbReference type="STRING" id="1802281.A3A44_01700"/>
<evidence type="ECO:0000256" key="1">
    <source>
        <dbReference type="SAM" id="MobiDB-lite"/>
    </source>
</evidence>
<feature type="compositionally biased region" description="Basic and acidic residues" evidence="1">
    <location>
        <begin position="36"/>
        <end position="51"/>
    </location>
</feature>
<gene>
    <name evidence="2" type="ORF">A3A44_01700</name>
</gene>
<organism evidence="2 3">
    <name type="scientific">Candidatus Sungbacteria bacterium RIFCSPLOWO2_01_FULL_60_25</name>
    <dbReference type="NCBI Taxonomy" id="1802281"/>
    <lineage>
        <taxon>Bacteria</taxon>
        <taxon>Candidatus Sungiibacteriota</taxon>
    </lineage>
</organism>
<evidence type="ECO:0000313" key="3">
    <source>
        <dbReference type="Proteomes" id="UP000178977"/>
    </source>
</evidence>
<protein>
    <submittedName>
        <fullName evidence="2">Uncharacterized protein</fullName>
    </submittedName>
</protein>
<evidence type="ECO:0000313" key="2">
    <source>
        <dbReference type="EMBL" id="OHA10113.1"/>
    </source>
</evidence>
<feature type="region of interest" description="Disordered" evidence="1">
    <location>
        <begin position="27"/>
        <end position="72"/>
    </location>
</feature>
<accession>A0A1G2LEP5</accession>
<name>A0A1G2LEP5_9BACT</name>
<dbReference type="EMBL" id="MHQT01000004">
    <property type="protein sequence ID" value="OHA10113.1"/>
    <property type="molecule type" value="Genomic_DNA"/>
</dbReference>